<keyword evidence="6" id="KW-1185">Reference proteome</keyword>
<keyword evidence="3 4" id="KW-0456">Lyase</keyword>
<dbReference type="PANTHER" id="PTHR12599:SF0">
    <property type="entry name" value="PTERIN-4-ALPHA-CARBINOLAMINE DEHYDRATASE"/>
    <property type="match status" value="1"/>
</dbReference>
<evidence type="ECO:0000313" key="6">
    <source>
        <dbReference type="Proteomes" id="UP000031552"/>
    </source>
</evidence>
<proteinExistence type="inferred from homology"/>
<dbReference type="HAMAP" id="MF_00434">
    <property type="entry name" value="Pterin_4_alpha"/>
    <property type="match status" value="1"/>
</dbReference>
<organism evidence="5 6">
    <name type="scientific">Candidatus Criblamydia sequanensis CRIB-18</name>
    <dbReference type="NCBI Taxonomy" id="1437425"/>
    <lineage>
        <taxon>Bacteria</taxon>
        <taxon>Pseudomonadati</taxon>
        <taxon>Chlamydiota</taxon>
        <taxon>Chlamydiia</taxon>
        <taxon>Parachlamydiales</taxon>
        <taxon>Candidatus Criblamydiaceae</taxon>
        <taxon>Candidatus Criblamydia</taxon>
    </lineage>
</organism>
<evidence type="ECO:0000256" key="2">
    <source>
        <dbReference type="ARBA" id="ARBA00006472"/>
    </source>
</evidence>
<dbReference type="EMBL" id="CCEJ010000003">
    <property type="protein sequence ID" value="CDR33369.1"/>
    <property type="molecule type" value="Genomic_DNA"/>
</dbReference>
<dbReference type="STRING" id="1437425.CSEC_0535"/>
<dbReference type="CDD" id="cd00488">
    <property type="entry name" value="PCD_DCoH"/>
    <property type="match status" value="1"/>
</dbReference>
<dbReference type="Proteomes" id="UP000031552">
    <property type="component" value="Unassembled WGS sequence"/>
</dbReference>
<gene>
    <name evidence="5" type="ORF">CSEC_0535</name>
</gene>
<comment type="catalytic activity">
    <reaction evidence="1 4">
        <text>(4aS,6R)-4a-hydroxy-L-erythro-5,6,7,8-tetrahydrobiopterin = (6R)-L-erythro-6,7-dihydrobiopterin + H2O</text>
        <dbReference type="Rhea" id="RHEA:11920"/>
        <dbReference type="ChEBI" id="CHEBI:15377"/>
        <dbReference type="ChEBI" id="CHEBI:15642"/>
        <dbReference type="ChEBI" id="CHEBI:43120"/>
        <dbReference type="EC" id="4.2.1.96"/>
    </reaction>
</comment>
<accession>A0A090DX08</accession>
<reference evidence="5" key="1">
    <citation type="submission" date="2013-12" db="EMBL/GenBank/DDBJ databases">
        <authorList>
            <person name="Linke B."/>
        </authorList>
    </citation>
    <scope>NUCLEOTIDE SEQUENCE [LARGE SCALE GENOMIC DNA]</scope>
    <source>
        <strain evidence="5">CRIB-18</strain>
    </source>
</reference>
<evidence type="ECO:0000256" key="3">
    <source>
        <dbReference type="ARBA" id="ARBA00023239"/>
    </source>
</evidence>
<dbReference type="InterPro" id="IPR036428">
    <property type="entry name" value="PCD_sf"/>
</dbReference>
<evidence type="ECO:0000256" key="4">
    <source>
        <dbReference type="HAMAP-Rule" id="MF_00434"/>
    </source>
</evidence>
<name>A0A090DX08_9BACT</name>
<dbReference type="Gene3D" id="3.30.1360.20">
    <property type="entry name" value="Transcriptional coactivator/pterin dehydratase"/>
    <property type="match status" value="1"/>
</dbReference>
<evidence type="ECO:0000313" key="5">
    <source>
        <dbReference type="EMBL" id="CDR33369.1"/>
    </source>
</evidence>
<dbReference type="AlphaFoldDB" id="A0A090DX08"/>
<dbReference type="RefSeq" id="WP_041016872.1">
    <property type="nucleotide sequence ID" value="NZ_CCEJ010000003.1"/>
</dbReference>
<dbReference type="PANTHER" id="PTHR12599">
    <property type="entry name" value="PTERIN-4-ALPHA-CARBINOLAMINE DEHYDRATASE"/>
    <property type="match status" value="1"/>
</dbReference>
<reference evidence="5" key="2">
    <citation type="submission" date="2014-09" db="EMBL/GenBank/DDBJ databases">
        <title>Criblamydia sequanensis harbors a mega-plasmid encoding arsenite resistance.</title>
        <authorList>
            <person name="Bertelli C."/>
            <person name="Goesmann A."/>
            <person name="Greub G."/>
        </authorList>
    </citation>
    <scope>NUCLEOTIDE SEQUENCE [LARGE SCALE GENOMIC DNA]</scope>
    <source>
        <strain evidence="5">CRIB-18</strain>
    </source>
</reference>
<dbReference type="OrthoDB" id="9800108at2"/>
<dbReference type="GO" id="GO:0006729">
    <property type="term" value="P:tetrahydrobiopterin biosynthetic process"/>
    <property type="evidence" value="ECO:0007669"/>
    <property type="project" value="InterPro"/>
</dbReference>
<comment type="similarity">
    <text evidence="2 4">Belongs to the pterin-4-alpha-carbinolamine dehydratase family.</text>
</comment>
<dbReference type="SUPFAM" id="SSF55248">
    <property type="entry name" value="PCD-like"/>
    <property type="match status" value="1"/>
</dbReference>
<protein>
    <recommendedName>
        <fullName evidence="4">Putative pterin-4-alpha-carbinolamine dehydratase</fullName>
        <shortName evidence="4">PHS</shortName>
        <ecNumber evidence="4">4.2.1.96</ecNumber>
    </recommendedName>
    <alternativeName>
        <fullName evidence="4">4-alpha-hydroxy-tetrahydropterin dehydratase</fullName>
    </alternativeName>
    <alternativeName>
        <fullName evidence="4">Pterin carbinolamine dehydratase</fullName>
        <shortName evidence="4">PCD</shortName>
    </alternativeName>
</protein>
<comment type="caution">
    <text evidence="5">The sequence shown here is derived from an EMBL/GenBank/DDBJ whole genome shotgun (WGS) entry which is preliminary data.</text>
</comment>
<dbReference type="InterPro" id="IPR001533">
    <property type="entry name" value="Pterin_deHydtase"/>
</dbReference>
<evidence type="ECO:0000256" key="1">
    <source>
        <dbReference type="ARBA" id="ARBA00001554"/>
    </source>
</evidence>
<sequence>MALAKKSCEPCNKNTPTLELEEQKIFLEGLDKEWKIKNGEYLERHYRFPDFKTALDFVKMIGDIAETENHHPDIFLTYGKVSLKIWTHKAQGLTKNDFYLAAKYDAVTP</sequence>
<dbReference type="Pfam" id="PF01329">
    <property type="entry name" value="Pterin_4a"/>
    <property type="match status" value="1"/>
</dbReference>
<dbReference type="eggNOG" id="COG2154">
    <property type="taxonomic scope" value="Bacteria"/>
</dbReference>
<dbReference type="GO" id="GO:0008124">
    <property type="term" value="F:4-alpha-hydroxytetrahydrobiopterin dehydratase activity"/>
    <property type="evidence" value="ECO:0007669"/>
    <property type="project" value="UniProtKB-UniRule"/>
</dbReference>
<dbReference type="EC" id="4.2.1.96" evidence="4"/>